<protein>
    <submittedName>
        <fullName evidence="1">Uncharacterized protein</fullName>
    </submittedName>
</protein>
<gene>
    <name evidence="1" type="ORF">FB470_000406</name>
</gene>
<name>A0ABU0EMF0_9PSEU</name>
<evidence type="ECO:0000313" key="1">
    <source>
        <dbReference type="EMBL" id="MDQ0376412.1"/>
    </source>
</evidence>
<evidence type="ECO:0000313" key="2">
    <source>
        <dbReference type="Proteomes" id="UP001229651"/>
    </source>
</evidence>
<reference evidence="1 2" key="1">
    <citation type="submission" date="2023-07" db="EMBL/GenBank/DDBJ databases">
        <title>Sequencing the genomes of 1000 actinobacteria strains.</title>
        <authorList>
            <person name="Klenk H.-P."/>
        </authorList>
    </citation>
    <scope>NUCLEOTIDE SEQUENCE [LARGE SCALE GENOMIC DNA]</scope>
    <source>
        <strain evidence="1 2">DSM 45805</strain>
    </source>
</reference>
<dbReference type="EMBL" id="JAUSUT010000001">
    <property type="protein sequence ID" value="MDQ0376412.1"/>
    <property type="molecule type" value="Genomic_DNA"/>
</dbReference>
<accession>A0ABU0EMF0</accession>
<proteinExistence type="predicted"/>
<organism evidence="1 2">
    <name type="scientific">Amycolatopsis thermophila</name>
    <dbReference type="NCBI Taxonomy" id="206084"/>
    <lineage>
        <taxon>Bacteria</taxon>
        <taxon>Bacillati</taxon>
        <taxon>Actinomycetota</taxon>
        <taxon>Actinomycetes</taxon>
        <taxon>Pseudonocardiales</taxon>
        <taxon>Pseudonocardiaceae</taxon>
        <taxon>Amycolatopsis</taxon>
    </lineage>
</organism>
<sequence length="89" mass="9784">MLAVLGLAKPRSPGDWVKWGLLAPPVNLAARLVVVAGEHLNGGPDPVASPPVRDWETTMTQVRRESAALLPGRTVRPLLFFRYLLLYRA</sequence>
<dbReference type="Proteomes" id="UP001229651">
    <property type="component" value="Unassembled WGS sequence"/>
</dbReference>
<comment type="caution">
    <text evidence="1">The sequence shown here is derived from an EMBL/GenBank/DDBJ whole genome shotgun (WGS) entry which is preliminary data.</text>
</comment>
<keyword evidence="2" id="KW-1185">Reference proteome</keyword>